<reference evidence="1" key="1">
    <citation type="submission" date="2021-12" db="EMBL/GenBank/DDBJ databases">
        <title>Enterovibrio ZSDZ35 sp. nov. and Enterovibrio ZSDZ42 sp. nov., isolated from coastal seawater in Qingdao.</title>
        <authorList>
            <person name="Zhang P."/>
        </authorList>
    </citation>
    <scope>NUCLEOTIDE SEQUENCE</scope>
    <source>
        <strain evidence="1">ZSDZ35</strain>
    </source>
</reference>
<dbReference type="GO" id="GO:0016874">
    <property type="term" value="F:ligase activity"/>
    <property type="evidence" value="ECO:0007669"/>
    <property type="project" value="UniProtKB-KW"/>
</dbReference>
<dbReference type="Proteomes" id="UP001149821">
    <property type="component" value="Unassembled WGS sequence"/>
</dbReference>
<dbReference type="EMBL" id="JAJUBB010000034">
    <property type="protein sequence ID" value="MDD1784289.1"/>
    <property type="molecule type" value="Genomic_DNA"/>
</dbReference>
<evidence type="ECO:0000313" key="2">
    <source>
        <dbReference type="Proteomes" id="UP001149821"/>
    </source>
</evidence>
<gene>
    <name evidence="1" type="ORF">LRP49_24230</name>
</gene>
<name>A0ABT5QUL3_9GAMM</name>
<sequence length="368" mass="41619">MLATQPVNHGMPPLDMTGKPVSMFEFWPSSVFYAPVAVQWLWYGVKYRSFGLPLIANPTISLSGMVGESKDAILSLAGEHAKKWILPYVAWEKSLFPPETQAHQALSKLHKAGLRFPIVAKPDLGCRGAGVRLVENKHALEEYLRLFPLGAKLILQEKAPYNAEAGVFYVRYPGEEKGRIFSLTLKYNPFVVGDGVRTLAELIDDDPRAGKVSHLYRTRHEDKLDLVLQNGEEFRLAFAGSHCRGAIFRNGSEYITEALTRKLDEIFDDFPGFHYGRIDLKFRDIESLMKGEDFVMLEVNGASSEAAHIWDKDATLKDAFTTLLDQYRMLFEIGDKQRRAGCSVPSLLDLYKAWRTEKSLVRHYPSTD</sequence>
<dbReference type="RefSeq" id="WP_274146144.1">
    <property type="nucleotide sequence ID" value="NZ_JAJUBB010000034.1"/>
</dbReference>
<comment type="caution">
    <text evidence="1">The sequence shown here is derived from an EMBL/GenBank/DDBJ whole genome shotgun (WGS) entry which is preliminary data.</text>
</comment>
<organism evidence="1 2">
    <name type="scientific">Enterovibrio qingdaonensis</name>
    <dbReference type="NCBI Taxonomy" id="2899818"/>
    <lineage>
        <taxon>Bacteria</taxon>
        <taxon>Pseudomonadati</taxon>
        <taxon>Pseudomonadota</taxon>
        <taxon>Gammaproteobacteria</taxon>
        <taxon>Vibrionales</taxon>
        <taxon>Vibrionaceae</taxon>
        <taxon>Enterovibrio</taxon>
    </lineage>
</organism>
<protein>
    <submittedName>
        <fullName evidence="1">D-alanine--D-alanine ligase</fullName>
    </submittedName>
</protein>
<keyword evidence="2" id="KW-1185">Reference proteome</keyword>
<proteinExistence type="predicted"/>
<accession>A0ABT5QUL3</accession>
<keyword evidence="1" id="KW-0436">Ligase</keyword>
<dbReference type="SUPFAM" id="SSF56059">
    <property type="entry name" value="Glutathione synthetase ATP-binding domain-like"/>
    <property type="match status" value="1"/>
</dbReference>
<evidence type="ECO:0000313" key="1">
    <source>
        <dbReference type="EMBL" id="MDD1784289.1"/>
    </source>
</evidence>